<reference evidence="1" key="2">
    <citation type="submission" date="2022-06" db="UniProtKB">
        <authorList>
            <consortium name="EnsemblMetazoa"/>
        </authorList>
    </citation>
    <scope>IDENTIFICATION</scope>
    <source>
        <strain evidence="1">DF5081</strain>
    </source>
</reference>
<keyword evidence="2" id="KW-1185">Reference proteome</keyword>
<evidence type="ECO:0000313" key="2">
    <source>
        <dbReference type="Proteomes" id="UP000005237"/>
    </source>
</evidence>
<reference evidence="2" key="1">
    <citation type="submission" date="2010-08" db="EMBL/GenBank/DDBJ databases">
        <authorList>
            <consortium name="Caenorhabditis japonica Sequencing Consortium"/>
            <person name="Wilson R.K."/>
        </authorList>
    </citation>
    <scope>NUCLEOTIDE SEQUENCE [LARGE SCALE GENOMIC DNA]</scope>
    <source>
        <strain evidence="2">DF5081</strain>
    </source>
</reference>
<evidence type="ECO:0000313" key="1">
    <source>
        <dbReference type="EnsemblMetazoa" id="CJA32441.1"/>
    </source>
</evidence>
<accession>A0A8R1IBC3</accession>
<name>A0A8R1IBC3_CAEJA</name>
<organism evidence="1 2">
    <name type="scientific">Caenorhabditis japonica</name>
    <dbReference type="NCBI Taxonomy" id="281687"/>
    <lineage>
        <taxon>Eukaryota</taxon>
        <taxon>Metazoa</taxon>
        <taxon>Ecdysozoa</taxon>
        <taxon>Nematoda</taxon>
        <taxon>Chromadorea</taxon>
        <taxon>Rhabditida</taxon>
        <taxon>Rhabditina</taxon>
        <taxon>Rhabditomorpha</taxon>
        <taxon>Rhabditoidea</taxon>
        <taxon>Rhabditidae</taxon>
        <taxon>Peloderinae</taxon>
        <taxon>Caenorhabditis</taxon>
    </lineage>
</organism>
<dbReference type="EnsemblMetazoa" id="CJA32441.1">
    <property type="protein sequence ID" value="CJA32441.1"/>
    <property type="gene ID" value="WBGene00208288"/>
</dbReference>
<dbReference type="Proteomes" id="UP000005237">
    <property type="component" value="Unassembled WGS sequence"/>
</dbReference>
<proteinExistence type="predicted"/>
<dbReference type="AlphaFoldDB" id="A0A8R1IBC3"/>
<protein>
    <submittedName>
        <fullName evidence="1">Uncharacterized protein</fullName>
    </submittedName>
</protein>
<sequence>MRLSLFFDSRASERRQMRSTTVKASANSHFLVYITRLGPKSAANSRKFPTDEKIQAINEESRFVLTTRRRLTIKGGEKTNRKSDQLLEVKEKKKTPSDDVKVQMEWISEGGR</sequence>